<name>A0A9D1XS00_9BACT</name>
<feature type="non-terminal residue" evidence="1">
    <location>
        <position position="114"/>
    </location>
</feature>
<evidence type="ECO:0000313" key="1">
    <source>
        <dbReference type="EMBL" id="HIX86468.1"/>
    </source>
</evidence>
<dbReference type="EMBL" id="DXEN01000058">
    <property type="protein sequence ID" value="HIX86468.1"/>
    <property type="molecule type" value="Genomic_DNA"/>
</dbReference>
<reference evidence="1" key="1">
    <citation type="journal article" date="2021" name="PeerJ">
        <title>Extensive microbial diversity within the chicken gut microbiome revealed by metagenomics and culture.</title>
        <authorList>
            <person name="Gilroy R."/>
            <person name="Ravi A."/>
            <person name="Getino M."/>
            <person name="Pursley I."/>
            <person name="Horton D.L."/>
            <person name="Alikhan N.F."/>
            <person name="Baker D."/>
            <person name="Gharbi K."/>
            <person name="Hall N."/>
            <person name="Watson M."/>
            <person name="Adriaenssens E.M."/>
            <person name="Foster-Nyarko E."/>
            <person name="Jarju S."/>
            <person name="Secka A."/>
            <person name="Antonio M."/>
            <person name="Oren A."/>
            <person name="Chaudhuri R.R."/>
            <person name="La Ragione R."/>
            <person name="Hildebrand F."/>
            <person name="Pallen M.J."/>
        </authorList>
    </citation>
    <scope>NUCLEOTIDE SEQUENCE</scope>
    <source>
        <strain evidence="1">ChiHecec2B26-12326</strain>
    </source>
</reference>
<sequence>MSNRLPTPLERLIAHKARIIEESKRQEQKLNEDFAYIHANAGSLLLSGLSSLLFPGTKTSTSQKEKGTVSTTTQRSPVTISAKDYLSIAKSLLPFAWDIAQPILMTWGIKKIQQ</sequence>
<reference evidence="1" key="2">
    <citation type="submission" date="2021-04" db="EMBL/GenBank/DDBJ databases">
        <authorList>
            <person name="Gilroy R."/>
        </authorList>
    </citation>
    <scope>NUCLEOTIDE SEQUENCE</scope>
    <source>
        <strain evidence="1">ChiHecec2B26-12326</strain>
    </source>
</reference>
<organism evidence="1 2">
    <name type="scientific">Candidatus Parabacteroides intestinigallinarum</name>
    <dbReference type="NCBI Taxonomy" id="2838722"/>
    <lineage>
        <taxon>Bacteria</taxon>
        <taxon>Pseudomonadati</taxon>
        <taxon>Bacteroidota</taxon>
        <taxon>Bacteroidia</taxon>
        <taxon>Bacteroidales</taxon>
        <taxon>Tannerellaceae</taxon>
        <taxon>Parabacteroides</taxon>
    </lineage>
</organism>
<proteinExistence type="predicted"/>
<evidence type="ECO:0000313" key="2">
    <source>
        <dbReference type="Proteomes" id="UP000823847"/>
    </source>
</evidence>
<gene>
    <name evidence="1" type="ORF">H9848_07660</name>
</gene>
<accession>A0A9D1XS00</accession>
<comment type="caution">
    <text evidence="1">The sequence shown here is derived from an EMBL/GenBank/DDBJ whole genome shotgun (WGS) entry which is preliminary data.</text>
</comment>
<dbReference type="Proteomes" id="UP000823847">
    <property type="component" value="Unassembled WGS sequence"/>
</dbReference>
<protein>
    <submittedName>
        <fullName evidence="1">Uncharacterized protein</fullName>
    </submittedName>
</protein>
<dbReference type="AlphaFoldDB" id="A0A9D1XS00"/>